<evidence type="ECO:0000256" key="2">
    <source>
        <dbReference type="SAM" id="SignalP"/>
    </source>
</evidence>
<feature type="coiled-coil region" evidence="1">
    <location>
        <begin position="251"/>
        <end position="278"/>
    </location>
</feature>
<dbReference type="Proteomes" id="UP000799440">
    <property type="component" value="Unassembled WGS sequence"/>
</dbReference>
<keyword evidence="4" id="KW-1185">Reference proteome</keyword>
<evidence type="ECO:0000256" key="1">
    <source>
        <dbReference type="SAM" id="Coils"/>
    </source>
</evidence>
<sequence>MEAWAVVACVASVVQLVDVTARCISKSREIQQSGDGFLESHASPQDATNHLRGLNNEVVFSATAITDPALLVLCNSVTSTTDQLLAVLDKVKVKGSKTKWKSLRSAIRSVWSKEQVEDLERRVAEFRDELNLHIVVRLRQQLTNLDTDLQSYIQSSDERTQKIIDAILNQGDIFTALLLDYGSENAQLHETTRSVVQEEHTRTRELIQLEGQRLGSESEERQRTTIRAVQASETMIISSIETNGEANQINHARTQSQIAELETALQVIKEQMEARDRELKQLLTALHETRNASKRRTIGEKSNAVTAALMALETMYSTLLSVLTMLKSSATDLLNHARTVEIWKISSFASKLSLPTEIRPGHPGGARMSGAVPLLPPFSDEDLGLTSRPWLATSQFAHSSYFGYYYTTIDASSHIIEGAAMEARWKYQPSTSQTDGFGVSYGGVSVDSGPCTNSALWLAACVTAVLRDHLGPDLAFTLLAGSLNYTISNVQEKETYSNGRFKADFRRT</sequence>
<gene>
    <name evidence="3" type="ORF">M011DRAFT_460756</name>
</gene>
<dbReference type="OrthoDB" id="3558752at2759"/>
<feature type="chain" id="PRO_5025583636" description="Fungal N-terminal domain-containing protein" evidence="2">
    <location>
        <begin position="22"/>
        <end position="508"/>
    </location>
</feature>
<protein>
    <recommendedName>
        <fullName evidence="5">Fungal N-terminal domain-containing protein</fullName>
    </recommendedName>
</protein>
<evidence type="ECO:0000313" key="3">
    <source>
        <dbReference type="EMBL" id="KAF2744731.1"/>
    </source>
</evidence>
<reference evidence="3" key="1">
    <citation type="journal article" date="2020" name="Stud. Mycol.">
        <title>101 Dothideomycetes genomes: a test case for predicting lifestyles and emergence of pathogens.</title>
        <authorList>
            <person name="Haridas S."/>
            <person name="Albert R."/>
            <person name="Binder M."/>
            <person name="Bloem J."/>
            <person name="Labutti K."/>
            <person name="Salamov A."/>
            <person name="Andreopoulos B."/>
            <person name="Baker S."/>
            <person name="Barry K."/>
            <person name="Bills G."/>
            <person name="Bluhm B."/>
            <person name="Cannon C."/>
            <person name="Castanera R."/>
            <person name="Culley D."/>
            <person name="Daum C."/>
            <person name="Ezra D."/>
            <person name="Gonzalez J."/>
            <person name="Henrissat B."/>
            <person name="Kuo A."/>
            <person name="Liang C."/>
            <person name="Lipzen A."/>
            <person name="Lutzoni F."/>
            <person name="Magnuson J."/>
            <person name="Mondo S."/>
            <person name="Nolan M."/>
            <person name="Ohm R."/>
            <person name="Pangilinan J."/>
            <person name="Park H.-J."/>
            <person name="Ramirez L."/>
            <person name="Alfaro M."/>
            <person name="Sun H."/>
            <person name="Tritt A."/>
            <person name="Yoshinaga Y."/>
            <person name="Zwiers L.-H."/>
            <person name="Turgeon B."/>
            <person name="Goodwin S."/>
            <person name="Spatafora J."/>
            <person name="Crous P."/>
            <person name="Grigoriev I."/>
        </authorList>
    </citation>
    <scope>NUCLEOTIDE SEQUENCE</scope>
    <source>
        <strain evidence="3">CBS 119925</strain>
    </source>
</reference>
<keyword evidence="2" id="KW-0732">Signal</keyword>
<keyword evidence="1" id="KW-0175">Coiled coil</keyword>
<dbReference type="AlphaFoldDB" id="A0A6A6V5Y7"/>
<organism evidence="3 4">
    <name type="scientific">Sporormia fimetaria CBS 119925</name>
    <dbReference type="NCBI Taxonomy" id="1340428"/>
    <lineage>
        <taxon>Eukaryota</taxon>
        <taxon>Fungi</taxon>
        <taxon>Dikarya</taxon>
        <taxon>Ascomycota</taxon>
        <taxon>Pezizomycotina</taxon>
        <taxon>Dothideomycetes</taxon>
        <taxon>Pleosporomycetidae</taxon>
        <taxon>Pleosporales</taxon>
        <taxon>Sporormiaceae</taxon>
        <taxon>Sporormia</taxon>
    </lineage>
</organism>
<evidence type="ECO:0008006" key="5">
    <source>
        <dbReference type="Google" id="ProtNLM"/>
    </source>
</evidence>
<feature type="signal peptide" evidence="2">
    <location>
        <begin position="1"/>
        <end position="21"/>
    </location>
</feature>
<dbReference type="EMBL" id="MU006587">
    <property type="protein sequence ID" value="KAF2744731.1"/>
    <property type="molecule type" value="Genomic_DNA"/>
</dbReference>
<accession>A0A6A6V5Y7</accession>
<evidence type="ECO:0000313" key="4">
    <source>
        <dbReference type="Proteomes" id="UP000799440"/>
    </source>
</evidence>
<proteinExistence type="predicted"/>
<name>A0A6A6V5Y7_9PLEO</name>